<keyword evidence="2" id="KW-0067">ATP-binding</keyword>
<dbReference type="OrthoDB" id="9809379at2"/>
<name>A0A2T1C2K0_9CYAN</name>
<dbReference type="InterPro" id="IPR027417">
    <property type="entry name" value="P-loop_NTPase"/>
</dbReference>
<keyword evidence="7" id="KW-1185">Reference proteome</keyword>
<comment type="caution">
    <text evidence="6">The sequence shown here is derived from an EMBL/GenBank/DDBJ whole genome shotgun (WGS) entry which is preliminary data.</text>
</comment>
<keyword evidence="1" id="KW-0547">Nucleotide-binding</keyword>
<accession>A0A2T1C2K0</accession>
<dbReference type="Proteomes" id="UP000238762">
    <property type="component" value="Unassembled WGS sequence"/>
</dbReference>
<dbReference type="AlphaFoldDB" id="A0A2T1C2K0"/>
<reference evidence="6 7" key="2">
    <citation type="submission" date="2018-03" db="EMBL/GenBank/DDBJ databases">
        <title>The ancient ancestry and fast evolution of plastids.</title>
        <authorList>
            <person name="Moore K.R."/>
            <person name="Magnabosco C."/>
            <person name="Momper L."/>
            <person name="Gold D.A."/>
            <person name="Bosak T."/>
            <person name="Fournier G.P."/>
        </authorList>
    </citation>
    <scope>NUCLEOTIDE SEQUENCE [LARGE SCALE GENOMIC DNA]</scope>
    <source>
        <strain evidence="6 7">CCAP 1448/3</strain>
    </source>
</reference>
<dbReference type="Gene3D" id="3.40.50.300">
    <property type="entry name" value="P-loop containing nucleotide triphosphate hydrolases"/>
    <property type="match status" value="1"/>
</dbReference>
<dbReference type="InterPro" id="IPR003959">
    <property type="entry name" value="ATPase_AAA_core"/>
</dbReference>
<dbReference type="GO" id="GO:0005524">
    <property type="term" value="F:ATP binding"/>
    <property type="evidence" value="ECO:0007669"/>
    <property type="project" value="UniProtKB-KW"/>
</dbReference>
<dbReference type="SUPFAM" id="SSF52540">
    <property type="entry name" value="P-loop containing nucleoside triphosphate hydrolases"/>
    <property type="match status" value="1"/>
</dbReference>
<dbReference type="EMBL" id="PVWJ01000062">
    <property type="protein sequence ID" value="PSB02377.1"/>
    <property type="molecule type" value="Genomic_DNA"/>
</dbReference>
<reference evidence="6 7" key="1">
    <citation type="submission" date="2018-02" db="EMBL/GenBank/DDBJ databases">
        <authorList>
            <person name="Cohen D.B."/>
            <person name="Kent A.D."/>
        </authorList>
    </citation>
    <scope>NUCLEOTIDE SEQUENCE [LARGE SCALE GENOMIC DNA]</scope>
    <source>
        <strain evidence="6 7">CCAP 1448/3</strain>
    </source>
</reference>
<feature type="domain" description="AAA+ ATPase" evidence="5">
    <location>
        <begin position="236"/>
        <end position="360"/>
    </location>
</feature>
<dbReference type="Pfam" id="PF00004">
    <property type="entry name" value="AAA"/>
    <property type="match status" value="1"/>
</dbReference>
<evidence type="ECO:0000259" key="5">
    <source>
        <dbReference type="SMART" id="SM00382"/>
    </source>
</evidence>
<evidence type="ECO:0000256" key="1">
    <source>
        <dbReference type="ARBA" id="ARBA00022741"/>
    </source>
</evidence>
<sequence length="485" mass="55040">MLVIDELIAHNPILVIRCNPLDLEYVRSQVRDVLDNPLQWSLYGGFDQIPPTILKHLEAVLEPIERSLGQRGDYIWENLFTALNALDIFEQQYVWDLFSQFFCQTTTTNRVVIIQTDDAPIPVSLARFVNEFYFPLPTSAEIVELLKQFGLGIELKTRCSGLSHEELRRGLLLAANASDPKETLDRYRSEKLSLYGINIEPKPQVKEIGGLDRLVAEVEEIVFAFSEEARVKKLPYPRGWLLAGPPGTGKTHSARVIAGRLGFPMLSLSVDTIMVGGINAVKRVLAIAKSCSPCVLMLDEIEKMFANSEGEQLLGYLLTWANDKTDPIFLIGTLNRPGNLRIEITRAGRFDEVWEVPLPDEIPRQELFRIFLSNYEPRFAEDPVFTPQQWKSLANATLRFAPAEIQRVVDKTMNRLYREDLKAEVTVDDLIITAESFYSMYRRDEQQMLALQNAVAGKAVPAQSEHLKIFPDQKYHPFTAIGRSS</sequence>
<dbReference type="PANTHER" id="PTHR42960:SF1">
    <property type="entry name" value="YCF46 PROTEIN"/>
    <property type="match status" value="1"/>
</dbReference>
<proteinExistence type="inferred from homology"/>
<evidence type="ECO:0000313" key="7">
    <source>
        <dbReference type="Proteomes" id="UP000238762"/>
    </source>
</evidence>
<evidence type="ECO:0000313" key="6">
    <source>
        <dbReference type="EMBL" id="PSB02377.1"/>
    </source>
</evidence>
<dbReference type="GO" id="GO:0016887">
    <property type="term" value="F:ATP hydrolysis activity"/>
    <property type="evidence" value="ECO:0007669"/>
    <property type="project" value="InterPro"/>
</dbReference>
<dbReference type="PANTHER" id="PTHR42960">
    <property type="entry name" value="YCF46 PROTEIN"/>
    <property type="match status" value="1"/>
</dbReference>
<dbReference type="InterPro" id="IPR003593">
    <property type="entry name" value="AAA+_ATPase"/>
</dbReference>
<comment type="similarity">
    <text evidence="3">Belongs to the AAA ATPase family. Highly divergent.</text>
</comment>
<gene>
    <name evidence="6" type="ORF">C7B64_13405</name>
</gene>
<dbReference type="SMART" id="SM00382">
    <property type="entry name" value="AAA"/>
    <property type="match status" value="1"/>
</dbReference>
<protein>
    <recommendedName>
        <fullName evidence="4">Uncharacterized AAA domain-containing protein ycf46</fullName>
    </recommendedName>
</protein>
<dbReference type="Gene3D" id="1.10.8.60">
    <property type="match status" value="1"/>
</dbReference>
<evidence type="ECO:0000256" key="2">
    <source>
        <dbReference type="ARBA" id="ARBA00022840"/>
    </source>
</evidence>
<dbReference type="InterPro" id="IPR052381">
    <property type="entry name" value="AAA_domain_protein"/>
</dbReference>
<evidence type="ECO:0000256" key="4">
    <source>
        <dbReference type="ARBA" id="ARBA00040480"/>
    </source>
</evidence>
<organism evidence="6 7">
    <name type="scientific">Merismopedia glauca CCAP 1448/3</name>
    <dbReference type="NCBI Taxonomy" id="1296344"/>
    <lineage>
        <taxon>Bacteria</taxon>
        <taxon>Bacillati</taxon>
        <taxon>Cyanobacteriota</taxon>
        <taxon>Cyanophyceae</taxon>
        <taxon>Synechococcales</taxon>
        <taxon>Merismopediaceae</taxon>
        <taxon>Merismopedia</taxon>
    </lineage>
</organism>
<evidence type="ECO:0000256" key="3">
    <source>
        <dbReference type="ARBA" id="ARBA00038088"/>
    </source>
</evidence>